<dbReference type="PRINTS" id="PR00344">
    <property type="entry name" value="BCTRLSENSOR"/>
</dbReference>
<evidence type="ECO:0000256" key="2">
    <source>
        <dbReference type="ARBA" id="ARBA00012438"/>
    </source>
</evidence>
<dbReference type="SUPFAM" id="SSF55874">
    <property type="entry name" value="ATPase domain of HSP90 chaperone/DNA topoisomerase II/histidine kinase"/>
    <property type="match status" value="1"/>
</dbReference>
<dbReference type="EMBL" id="SJPM01000001">
    <property type="protein sequence ID" value="TWU03590.1"/>
    <property type="molecule type" value="Genomic_DNA"/>
</dbReference>
<dbReference type="SMART" id="SM00086">
    <property type="entry name" value="PAC"/>
    <property type="match status" value="1"/>
</dbReference>
<dbReference type="SMART" id="SM00387">
    <property type="entry name" value="HATPase_c"/>
    <property type="match status" value="1"/>
</dbReference>
<organism evidence="8 9">
    <name type="scientific">Neorhodopirellula pilleata</name>
    <dbReference type="NCBI Taxonomy" id="2714738"/>
    <lineage>
        <taxon>Bacteria</taxon>
        <taxon>Pseudomonadati</taxon>
        <taxon>Planctomycetota</taxon>
        <taxon>Planctomycetia</taxon>
        <taxon>Pirellulales</taxon>
        <taxon>Pirellulaceae</taxon>
        <taxon>Neorhodopirellula</taxon>
    </lineage>
</organism>
<dbReference type="InterPro" id="IPR005467">
    <property type="entry name" value="His_kinase_dom"/>
</dbReference>
<dbReference type="PANTHER" id="PTHR43304">
    <property type="entry name" value="PHYTOCHROME-LIKE PROTEIN CPH1"/>
    <property type="match status" value="1"/>
</dbReference>
<reference evidence="8 9" key="1">
    <citation type="submission" date="2019-02" db="EMBL/GenBank/DDBJ databases">
        <title>Deep-cultivation of Planctomycetes and their phenomic and genomic characterization uncovers novel biology.</title>
        <authorList>
            <person name="Wiegand S."/>
            <person name="Jogler M."/>
            <person name="Boedeker C."/>
            <person name="Pinto D."/>
            <person name="Vollmers J."/>
            <person name="Rivas-Marin E."/>
            <person name="Kohn T."/>
            <person name="Peeters S.H."/>
            <person name="Heuer A."/>
            <person name="Rast P."/>
            <person name="Oberbeckmann S."/>
            <person name="Bunk B."/>
            <person name="Jeske O."/>
            <person name="Meyerdierks A."/>
            <person name="Storesund J.E."/>
            <person name="Kallscheuer N."/>
            <person name="Luecker S."/>
            <person name="Lage O.M."/>
            <person name="Pohl T."/>
            <person name="Merkel B.J."/>
            <person name="Hornburger P."/>
            <person name="Mueller R.-W."/>
            <person name="Bruemmer F."/>
            <person name="Labrenz M."/>
            <person name="Spormann A.M."/>
            <person name="Op Den Camp H."/>
            <person name="Overmann J."/>
            <person name="Amann R."/>
            <person name="Jetten M.S.M."/>
            <person name="Mascher T."/>
            <person name="Medema M.H."/>
            <person name="Devos D.P."/>
            <person name="Kaster A.-K."/>
            <person name="Ovreas L."/>
            <person name="Rohde M."/>
            <person name="Galperin M.Y."/>
            <person name="Jogler C."/>
        </authorList>
    </citation>
    <scope>NUCLEOTIDE SEQUENCE [LARGE SCALE GENOMIC DNA]</scope>
    <source>
        <strain evidence="8 9">Pla100</strain>
    </source>
</reference>
<dbReference type="InterPro" id="IPR003661">
    <property type="entry name" value="HisK_dim/P_dom"/>
</dbReference>
<dbReference type="Gene3D" id="3.30.565.10">
    <property type="entry name" value="Histidine kinase-like ATPase, C-terminal domain"/>
    <property type="match status" value="1"/>
</dbReference>
<evidence type="ECO:0000313" key="8">
    <source>
        <dbReference type="EMBL" id="TWU03590.1"/>
    </source>
</evidence>
<dbReference type="PROSITE" id="PS50109">
    <property type="entry name" value="HIS_KIN"/>
    <property type="match status" value="1"/>
</dbReference>
<dbReference type="InterPro" id="IPR036890">
    <property type="entry name" value="HATPase_C_sf"/>
</dbReference>
<dbReference type="InterPro" id="IPR000014">
    <property type="entry name" value="PAS"/>
</dbReference>
<protein>
    <recommendedName>
        <fullName evidence="2">histidine kinase</fullName>
        <ecNumber evidence="2">2.7.13.3</ecNumber>
    </recommendedName>
</protein>
<name>A0A5C6AV31_9BACT</name>
<gene>
    <name evidence="8" type="primary">cph1_1</name>
    <name evidence="8" type="ORF">Pla100_05180</name>
</gene>
<sequence length="414" mass="47324">MSNGIAFAPAPVPDLNRRDFELADHDTNSMDEHRHLRSELEIARDRLELALTGGNIGMWDWNPATSEVFYSDSFKAQLGYPPEVPWCTFEEWESRLHPDDHDQALATVADYFARRMQDYKSIFRLRCRDESYRWILAQGKGVFSHDGPPIRMTGVHVDITDQVNADRELKRVNEALKESNVELQQFAYVASHDLQTPLRAIAGFAQFLQKDYAVNLDDRANDYIRRIVSGVKRMQAMINDLLAYSRVESRASEFETVSLDAAVMDAVELLDAVIQERQAELSIASLPDVYGDAFQVSQLLTNLIGNALKYNHGKPVIRIWSDSTANERRVCIEDNGIGIDEKYHQQIFEIFRRLHSREEFEGTGIGLAVCRRIVKRHGWTIHVEPNPQGGSRFWICMPILFKPNFTPAPSEVVN</sequence>
<dbReference type="CDD" id="cd00082">
    <property type="entry name" value="HisKA"/>
    <property type="match status" value="1"/>
</dbReference>
<proteinExistence type="predicted"/>
<evidence type="ECO:0000256" key="1">
    <source>
        <dbReference type="ARBA" id="ARBA00000085"/>
    </source>
</evidence>
<feature type="domain" description="Histidine kinase" evidence="6">
    <location>
        <begin position="189"/>
        <end position="401"/>
    </location>
</feature>
<keyword evidence="5" id="KW-0418">Kinase</keyword>
<dbReference type="AlphaFoldDB" id="A0A5C6AV31"/>
<evidence type="ECO:0000256" key="3">
    <source>
        <dbReference type="ARBA" id="ARBA00022553"/>
    </source>
</evidence>
<evidence type="ECO:0000256" key="5">
    <source>
        <dbReference type="ARBA" id="ARBA00022777"/>
    </source>
</evidence>
<dbReference type="CDD" id="cd00130">
    <property type="entry name" value="PAS"/>
    <property type="match status" value="1"/>
</dbReference>
<dbReference type="InterPro" id="IPR001610">
    <property type="entry name" value="PAC"/>
</dbReference>
<dbReference type="SUPFAM" id="SSF47384">
    <property type="entry name" value="Homodimeric domain of signal transducing histidine kinase"/>
    <property type="match status" value="1"/>
</dbReference>
<dbReference type="InterPro" id="IPR013655">
    <property type="entry name" value="PAS_fold_3"/>
</dbReference>
<dbReference type="InterPro" id="IPR035965">
    <property type="entry name" value="PAS-like_dom_sf"/>
</dbReference>
<dbReference type="Gene3D" id="3.30.450.20">
    <property type="entry name" value="PAS domain"/>
    <property type="match status" value="1"/>
</dbReference>
<keyword evidence="3" id="KW-0597">Phosphoprotein</keyword>
<evidence type="ECO:0000313" key="9">
    <source>
        <dbReference type="Proteomes" id="UP000316213"/>
    </source>
</evidence>
<dbReference type="SUPFAM" id="SSF55785">
    <property type="entry name" value="PYP-like sensor domain (PAS domain)"/>
    <property type="match status" value="1"/>
</dbReference>
<dbReference type="SMART" id="SM00388">
    <property type="entry name" value="HisKA"/>
    <property type="match status" value="1"/>
</dbReference>
<dbReference type="GO" id="GO:0000155">
    <property type="term" value="F:phosphorelay sensor kinase activity"/>
    <property type="evidence" value="ECO:0007669"/>
    <property type="project" value="InterPro"/>
</dbReference>
<dbReference type="OrthoDB" id="231918at2"/>
<comment type="caution">
    <text evidence="8">The sequence shown here is derived from an EMBL/GenBank/DDBJ whole genome shotgun (WGS) entry which is preliminary data.</text>
</comment>
<evidence type="ECO:0000259" key="7">
    <source>
        <dbReference type="PROSITE" id="PS50113"/>
    </source>
</evidence>
<dbReference type="InterPro" id="IPR003594">
    <property type="entry name" value="HATPase_dom"/>
</dbReference>
<keyword evidence="4 8" id="KW-0808">Transferase</keyword>
<dbReference type="InterPro" id="IPR004358">
    <property type="entry name" value="Sig_transdc_His_kin-like_C"/>
</dbReference>
<dbReference type="FunFam" id="3.30.565.10:FF:000006">
    <property type="entry name" value="Sensor histidine kinase WalK"/>
    <property type="match status" value="1"/>
</dbReference>
<evidence type="ECO:0000259" key="6">
    <source>
        <dbReference type="PROSITE" id="PS50109"/>
    </source>
</evidence>
<dbReference type="Pfam" id="PF00512">
    <property type="entry name" value="HisKA"/>
    <property type="match status" value="1"/>
</dbReference>
<dbReference type="PANTHER" id="PTHR43304:SF1">
    <property type="entry name" value="PAC DOMAIN-CONTAINING PROTEIN"/>
    <property type="match status" value="1"/>
</dbReference>
<dbReference type="EC" id="2.7.13.3" evidence="2"/>
<dbReference type="InterPro" id="IPR000700">
    <property type="entry name" value="PAS-assoc_C"/>
</dbReference>
<feature type="domain" description="PAC" evidence="7">
    <location>
        <begin position="119"/>
        <end position="171"/>
    </location>
</feature>
<evidence type="ECO:0000256" key="4">
    <source>
        <dbReference type="ARBA" id="ARBA00022679"/>
    </source>
</evidence>
<dbReference type="Pfam" id="PF02518">
    <property type="entry name" value="HATPase_c"/>
    <property type="match status" value="1"/>
</dbReference>
<dbReference type="PROSITE" id="PS50113">
    <property type="entry name" value="PAC"/>
    <property type="match status" value="1"/>
</dbReference>
<accession>A0A5C6AV31</accession>
<dbReference type="Pfam" id="PF08447">
    <property type="entry name" value="PAS_3"/>
    <property type="match status" value="1"/>
</dbReference>
<comment type="catalytic activity">
    <reaction evidence="1">
        <text>ATP + protein L-histidine = ADP + protein N-phospho-L-histidine.</text>
        <dbReference type="EC" id="2.7.13.3"/>
    </reaction>
</comment>
<dbReference type="Gene3D" id="1.10.287.130">
    <property type="match status" value="1"/>
</dbReference>
<dbReference type="RefSeq" id="WP_146576076.1">
    <property type="nucleotide sequence ID" value="NZ_SJPM01000001.1"/>
</dbReference>
<dbReference type="InterPro" id="IPR052162">
    <property type="entry name" value="Sensor_kinase/Photoreceptor"/>
</dbReference>
<dbReference type="Proteomes" id="UP000316213">
    <property type="component" value="Unassembled WGS sequence"/>
</dbReference>
<keyword evidence="9" id="KW-1185">Reference proteome</keyword>
<dbReference type="InterPro" id="IPR036097">
    <property type="entry name" value="HisK_dim/P_sf"/>
</dbReference>